<sequence>MWLTTHPRAVRGTSGCTVKYFAASDSLLPCTPGDEDHQENVFDILFARTKSSLGFSKDAFLWDRVPAMTNDEAPLLLTQICSPWRALAHDLPELWVSAHLLLAHFRPGTMDDATEETESAIQADEDKARLPLIKEWFERTGTQSLHLTVSDEIIFASFDSCITDYVLTLLDRVESLDLLVCRRTLPRFTEILPQCLFSFEATAYCRGRL</sequence>
<evidence type="ECO:0000313" key="1">
    <source>
        <dbReference type="EMBL" id="TEB33549.1"/>
    </source>
</evidence>
<reference evidence="1 2" key="1">
    <citation type="journal article" date="2019" name="Nat. Ecol. Evol.">
        <title>Megaphylogeny resolves global patterns of mushroom evolution.</title>
        <authorList>
            <person name="Varga T."/>
            <person name="Krizsan K."/>
            <person name="Foldi C."/>
            <person name="Dima B."/>
            <person name="Sanchez-Garcia M."/>
            <person name="Sanchez-Ramirez S."/>
            <person name="Szollosi G.J."/>
            <person name="Szarkandi J.G."/>
            <person name="Papp V."/>
            <person name="Albert L."/>
            <person name="Andreopoulos W."/>
            <person name="Angelini C."/>
            <person name="Antonin V."/>
            <person name="Barry K.W."/>
            <person name="Bougher N.L."/>
            <person name="Buchanan P."/>
            <person name="Buyck B."/>
            <person name="Bense V."/>
            <person name="Catcheside P."/>
            <person name="Chovatia M."/>
            <person name="Cooper J."/>
            <person name="Damon W."/>
            <person name="Desjardin D."/>
            <person name="Finy P."/>
            <person name="Geml J."/>
            <person name="Haridas S."/>
            <person name="Hughes K."/>
            <person name="Justo A."/>
            <person name="Karasinski D."/>
            <person name="Kautmanova I."/>
            <person name="Kiss B."/>
            <person name="Kocsube S."/>
            <person name="Kotiranta H."/>
            <person name="LaButti K.M."/>
            <person name="Lechner B.E."/>
            <person name="Liimatainen K."/>
            <person name="Lipzen A."/>
            <person name="Lukacs Z."/>
            <person name="Mihaltcheva S."/>
            <person name="Morgado L.N."/>
            <person name="Niskanen T."/>
            <person name="Noordeloos M.E."/>
            <person name="Ohm R.A."/>
            <person name="Ortiz-Santana B."/>
            <person name="Ovrebo C."/>
            <person name="Racz N."/>
            <person name="Riley R."/>
            <person name="Savchenko A."/>
            <person name="Shiryaev A."/>
            <person name="Soop K."/>
            <person name="Spirin V."/>
            <person name="Szebenyi C."/>
            <person name="Tomsovsky M."/>
            <person name="Tulloss R.E."/>
            <person name="Uehling J."/>
            <person name="Grigoriev I.V."/>
            <person name="Vagvolgyi C."/>
            <person name="Papp T."/>
            <person name="Martin F.M."/>
            <person name="Miettinen O."/>
            <person name="Hibbett D.S."/>
            <person name="Nagy L.G."/>
        </authorList>
    </citation>
    <scope>NUCLEOTIDE SEQUENCE [LARGE SCALE GENOMIC DNA]</scope>
    <source>
        <strain evidence="1 2">FP101781</strain>
    </source>
</reference>
<evidence type="ECO:0000313" key="2">
    <source>
        <dbReference type="Proteomes" id="UP000298030"/>
    </source>
</evidence>
<gene>
    <name evidence="1" type="ORF">FA13DRAFT_160927</name>
</gene>
<dbReference type="Proteomes" id="UP000298030">
    <property type="component" value="Unassembled WGS sequence"/>
</dbReference>
<dbReference type="OrthoDB" id="2978806at2759"/>
<protein>
    <recommendedName>
        <fullName evidence="3">F-box domain-containing protein</fullName>
    </recommendedName>
</protein>
<accession>A0A4Y7TJ78</accession>
<proteinExistence type="predicted"/>
<comment type="caution">
    <text evidence="1">The sequence shown here is derived from an EMBL/GenBank/DDBJ whole genome shotgun (WGS) entry which is preliminary data.</text>
</comment>
<dbReference type="EMBL" id="QPFP01000012">
    <property type="protein sequence ID" value="TEB33549.1"/>
    <property type="molecule type" value="Genomic_DNA"/>
</dbReference>
<organism evidence="1 2">
    <name type="scientific">Coprinellus micaceus</name>
    <name type="common">Glistening ink-cap mushroom</name>
    <name type="synonym">Coprinus micaceus</name>
    <dbReference type="NCBI Taxonomy" id="71717"/>
    <lineage>
        <taxon>Eukaryota</taxon>
        <taxon>Fungi</taxon>
        <taxon>Dikarya</taxon>
        <taxon>Basidiomycota</taxon>
        <taxon>Agaricomycotina</taxon>
        <taxon>Agaricomycetes</taxon>
        <taxon>Agaricomycetidae</taxon>
        <taxon>Agaricales</taxon>
        <taxon>Agaricineae</taxon>
        <taxon>Psathyrellaceae</taxon>
        <taxon>Coprinellus</taxon>
    </lineage>
</organism>
<dbReference type="AlphaFoldDB" id="A0A4Y7TJ78"/>
<name>A0A4Y7TJ78_COPMI</name>
<evidence type="ECO:0008006" key="3">
    <source>
        <dbReference type="Google" id="ProtNLM"/>
    </source>
</evidence>
<keyword evidence="2" id="KW-1185">Reference proteome</keyword>